<evidence type="ECO:0000313" key="4">
    <source>
        <dbReference type="Proteomes" id="UP000288805"/>
    </source>
</evidence>
<organism evidence="3 4">
    <name type="scientific">Vitis vinifera</name>
    <name type="common">Grape</name>
    <dbReference type="NCBI Taxonomy" id="29760"/>
    <lineage>
        <taxon>Eukaryota</taxon>
        <taxon>Viridiplantae</taxon>
        <taxon>Streptophyta</taxon>
        <taxon>Embryophyta</taxon>
        <taxon>Tracheophyta</taxon>
        <taxon>Spermatophyta</taxon>
        <taxon>Magnoliopsida</taxon>
        <taxon>eudicotyledons</taxon>
        <taxon>Gunneridae</taxon>
        <taxon>Pentapetalae</taxon>
        <taxon>rosids</taxon>
        <taxon>Vitales</taxon>
        <taxon>Vitaceae</taxon>
        <taxon>Viteae</taxon>
        <taxon>Vitis</taxon>
    </lineage>
</organism>
<dbReference type="AlphaFoldDB" id="A0A438FW11"/>
<feature type="domain" description="Retrovirus-related Pol polyprotein from transposon TNT 1-94-like beta-barrel" evidence="2">
    <location>
        <begin position="132"/>
        <end position="197"/>
    </location>
</feature>
<protein>
    <recommendedName>
        <fullName evidence="2">Retrovirus-related Pol polyprotein from transposon TNT 1-94-like beta-barrel domain-containing protein</fullName>
    </recommendedName>
</protein>
<dbReference type="EMBL" id="QGNW01000725">
    <property type="protein sequence ID" value="RVW64115.1"/>
    <property type="molecule type" value="Genomic_DNA"/>
</dbReference>
<dbReference type="Proteomes" id="UP000288805">
    <property type="component" value="Unassembled WGS sequence"/>
</dbReference>
<sequence>MGLRSRPSPTPDSEACFDRDLNSSSHSRTSPADRIRQLVTDQTPNWSVSESWFTVSPTAINHPKTSPNIDKSTFKCTHCNKTDPTSLDIPQFQSNDSWIPRKPRLATVAEIKTEANVAEKASALVAATDHGDHMTFDSRQVSPLRPSSQKIVSTANGNTTPVIGEGSLTLTDTLNLDSVLVVPSLDYNLLSVSQITAALSCIVIFWPEFCVIKDIQTRQTIGCGIKRGKLYYLDLQSKDSNKLQQALMADGSEGRRKSLKFGCGIDVWDMLPLVI</sequence>
<gene>
    <name evidence="3" type="ORF">CK203_052625</name>
</gene>
<proteinExistence type="predicted"/>
<evidence type="ECO:0000259" key="2">
    <source>
        <dbReference type="Pfam" id="PF22936"/>
    </source>
</evidence>
<feature type="region of interest" description="Disordered" evidence="1">
    <location>
        <begin position="1"/>
        <end position="32"/>
    </location>
</feature>
<dbReference type="InterPro" id="IPR054722">
    <property type="entry name" value="PolX-like_BBD"/>
</dbReference>
<evidence type="ECO:0000313" key="3">
    <source>
        <dbReference type="EMBL" id="RVW64115.1"/>
    </source>
</evidence>
<comment type="caution">
    <text evidence="3">The sequence shown here is derived from an EMBL/GenBank/DDBJ whole genome shotgun (WGS) entry which is preliminary data.</text>
</comment>
<reference evidence="3 4" key="1">
    <citation type="journal article" date="2018" name="PLoS Genet.">
        <title>Population sequencing reveals clonal diversity and ancestral inbreeding in the grapevine cultivar Chardonnay.</title>
        <authorList>
            <person name="Roach M.J."/>
            <person name="Johnson D.L."/>
            <person name="Bohlmann J."/>
            <person name="van Vuuren H.J."/>
            <person name="Jones S.J."/>
            <person name="Pretorius I.S."/>
            <person name="Schmidt S.A."/>
            <person name="Borneman A.R."/>
        </authorList>
    </citation>
    <scope>NUCLEOTIDE SEQUENCE [LARGE SCALE GENOMIC DNA]</scope>
    <source>
        <strain evidence="4">cv. Chardonnay</strain>
        <tissue evidence="3">Leaf</tissue>
    </source>
</reference>
<dbReference type="Pfam" id="PF22936">
    <property type="entry name" value="Pol_BBD"/>
    <property type="match status" value="1"/>
</dbReference>
<evidence type="ECO:0000256" key="1">
    <source>
        <dbReference type="SAM" id="MobiDB-lite"/>
    </source>
</evidence>
<name>A0A438FW11_VITVI</name>
<accession>A0A438FW11</accession>